<dbReference type="CDD" id="cd10552">
    <property type="entry name" value="TH_beta_N"/>
    <property type="match status" value="1"/>
</dbReference>
<sequence length="279" mass="31098">MSRYSILIDVSKCNGCYNCFLACRDEYFGNDYLPLSAAQPLNDQFWLQMKEIERGVYPKPKLSYIPTPCMHCESAPCIDAAKDGAVYRREDGIVIIDPEKAKGQERIANACPYRVIYWNEEKEIPQKCTMCAHRLDEGVKQPRCVESCPTGAMVFGDLDDPKSEIAKLAAKLPVEDFHPEYGTAPLVKYVGLPRRFVAGEVVFSDKEGECAQGVVVKLTGDGLSLETITDLFGDFEFEGLEKNKSYQVSVSADGYQGRDVEFKTFKDVNLGEIVLNPAG</sequence>
<dbReference type="GO" id="GO:0046872">
    <property type="term" value="F:metal ion binding"/>
    <property type="evidence" value="ECO:0007669"/>
    <property type="project" value="UniProtKB-KW"/>
</dbReference>
<keyword evidence="1" id="KW-0004">4Fe-4S</keyword>
<name>A0A8D5JEZ9_9BACT</name>
<evidence type="ECO:0000313" key="7">
    <source>
        <dbReference type="Proteomes" id="UP000826725"/>
    </source>
</evidence>
<keyword evidence="7" id="KW-1185">Reference proteome</keyword>
<proteinExistence type="predicted"/>
<accession>A0A8D5JEZ9</accession>
<dbReference type="InterPro" id="IPR050954">
    <property type="entry name" value="ET_IronSulfur_Cluster-Binding"/>
</dbReference>
<dbReference type="Pfam" id="PF13620">
    <property type="entry name" value="CarboxypepD_reg"/>
    <property type="match status" value="1"/>
</dbReference>
<dbReference type="AlphaFoldDB" id="A0A8D5JEZ9"/>
<dbReference type="Pfam" id="PF13247">
    <property type="entry name" value="Fer4_11"/>
    <property type="match status" value="1"/>
</dbReference>
<evidence type="ECO:0000256" key="4">
    <source>
        <dbReference type="ARBA" id="ARBA00023014"/>
    </source>
</evidence>
<keyword evidence="4" id="KW-0411">Iron-sulfur</keyword>
<dbReference type="Proteomes" id="UP000826725">
    <property type="component" value="Chromosome"/>
</dbReference>
<organism evidence="6 7">
    <name type="scientific">Desulfomarina profundi</name>
    <dbReference type="NCBI Taxonomy" id="2772557"/>
    <lineage>
        <taxon>Bacteria</taxon>
        <taxon>Pseudomonadati</taxon>
        <taxon>Thermodesulfobacteriota</taxon>
        <taxon>Desulfobulbia</taxon>
        <taxon>Desulfobulbales</taxon>
        <taxon>Desulfobulbaceae</taxon>
        <taxon>Desulfomarina</taxon>
    </lineage>
</organism>
<evidence type="ECO:0000256" key="1">
    <source>
        <dbReference type="ARBA" id="ARBA00022485"/>
    </source>
</evidence>
<evidence type="ECO:0000259" key="5">
    <source>
        <dbReference type="PROSITE" id="PS51379"/>
    </source>
</evidence>
<dbReference type="PANTHER" id="PTHR43177">
    <property type="entry name" value="PROTEIN NRFC"/>
    <property type="match status" value="1"/>
</dbReference>
<evidence type="ECO:0000256" key="2">
    <source>
        <dbReference type="ARBA" id="ARBA00022723"/>
    </source>
</evidence>
<evidence type="ECO:0000313" key="6">
    <source>
        <dbReference type="EMBL" id="BCL63198.1"/>
    </source>
</evidence>
<gene>
    <name evidence="6" type="ORF">DGMP_38910</name>
</gene>
<dbReference type="PROSITE" id="PS51379">
    <property type="entry name" value="4FE4S_FER_2"/>
    <property type="match status" value="1"/>
</dbReference>
<reference evidence="6" key="1">
    <citation type="submission" date="2020-09" db="EMBL/GenBank/DDBJ databases">
        <title>Desulfogranum mesoprofundum gen. nov., sp. nov., a novel mesophilic, sulfate-reducing chemolithoautotroph isolated from a deep-sea hydrothermal vent chimney in the Suiyo Seamount.</title>
        <authorList>
            <person name="Hashimoto Y."/>
            <person name="Nakagawa S."/>
        </authorList>
    </citation>
    <scope>NUCLEOTIDE SEQUENCE</scope>
    <source>
        <strain evidence="6">KT2</strain>
    </source>
</reference>
<dbReference type="RefSeq" id="WP_228855473.1">
    <property type="nucleotide sequence ID" value="NZ_AP024086.1"/>
</dbReference>
<feature type="domain" description="4Fe-4S ferredoxin-type" evidence="5">
    <location>
        <begin position="4"/>
        <end position="33"/>
    </location>
</feature>
<keyword evidence="3" id="KW-0408">Iron</keyword>
<keyword evidence="2" id="KW-0479">Metal-binding</keyword>
<dbReference type="InterPro" id="IPR017896">
    <property type="entry name" value="4Fe4S_Fe-S-bd"/>
</dbReference>
<protein>
    <submittedName>
        <fullName evidence="6">Oxidoreductase</fullName>
    </submittedName>
</protein>
<dbReference type="PANTHER" id="PTHR43177:SF3">
    <property type="entry name" value="PROTEIN NRFC HOMOLOG"/>
    <property type="match status" value="1"/>
</dbReference>
<dbReference type="EMBL" id="AP024086">
    <property type="protein sequence ID" value="BCL63198.1"/>
    <property type="molecule type" value="Genomic_DNA"/>
</dbReference>
<dbReference type="GO" id="GO:0051539">
    <property type="term" value="F:4 iron, 4 sulfur cluster binding"/>
    <property type="evidence" value="ECO:0007669"/>
    <property type="project" value="UniProtKB-KW"/>
</dbReference>
<dbReference type="KEGG" id="dbk:DGMP_38910"/>
<evidence type="ECO:0000256" key="3">
    <source>
        <dbReference type="ARBA" id="ARBA00023004"/>
    </source>
</evidence>